<name>A0ABS7NY93_9NOCA</name>
<organism evidence="1 2">
    <name type="scientific">Rhodococcoides kroppenstedtii</name>
    <dbReference type="NCBI Taxonomy" id="293050"/>
    <lineage>
        <taxon>Bacteria</taxon>
        <taxon>Bacillati</taxon>
        <taxon>Actinomycetota</taxon>
        <taxon>Actinomycetes</taxon>
        <taxon>Mycobacteriales</taxon>
        <taxon>Nocardiaceae</taxon>
        <taxon>Rhodococcoides</taxon>
    </lineage>
</organism>
<evidence type="ECO:0000313" key="2">
    <source>
        <dbReference type="Proteomes" id="UP001520140"/>
    </source>
</evidence>
<reference evidence="1 2" key="1">
    <citation type="submission" date="2020-06" db="EMBL/GenBank/DDBJ databases">
        <title>Taxonomy, biology and ecology of Rhodococcus bacteria occurring in California pistachio and other woody hosts as revealed by genome sequence analyses.</title>
        <authorList>
            <person name="Gai Y."/>
            <person name="Riely B."/>
        </authorList>
    </citation>
    <scope>NUCLEOTIDE SEQUENCE [LARGE SCALE GENOMIC DNA]</scope>
    <source>
        <strain evidence="1 2">BP-284</strain>
    </source>
</reference>
<proteinExistence type="predicted"/>
<accession>A0ABS7NY93</accession>
<dbReference type="Proteomes" id="UP001520140">
    <property type="component" value="Unassembled WGS sequence"/>
</dbReference>
<gene>
    <name evidence="1" type="ORF">HQ605_19540</name>
</gene>
<protein>
    <submittedName>
        <fullName evidence="1">Uncharacterized protein</fullName>
    </submittedName>
</protein>
<dbReference type="RefSeq" id="WP_068102139.1">
    <property type="nucleotide sequence ID" value="NZ_JABUKE010000043.1"/>
</dbReference>
<evidence type="ECO:0000313" key="1">
    <source>
        <dbReference type="EMBL" id="MBY6323009.1"/>
    </source>
</evidence>
<keyword evidence="2" id="KW-1185">Reference proteome</keyword>
<comment type="caution">
    <text evidence="1">The sequence shown here is derived from an EMBL/GenBank/DDBJ whole genome shotgun (WGS) entry which is preliminary data.</text>
</comment>
<sequence>MVDSHGMCVYADTGRTEQVDGRTARVFEHYGDWRSVNPPPFPDVVGSQVDMNGSAHLSGPGHWSYADLLEDVSAGDWVRQHIRAFDHTVAALVPGTYETYLRLLHPAWAYWDNNFDGTPVRWSTIAEGLGAVMHQSIAWGSMIETGVRSGRGTGKGDLWHRSPTAGELPANEIAALAAALAEHTTTPEDCYFGFWEGLGMTGVPVNHPRLTLPSREHLLFRGTVVDAGRELHGFTPSVWWPADRAWFVASDVDLTSTYIGGPTALMNALYGEVDRFEAVGSWRGARITWDCDTINPRAAGPYTYG</sequence>
<dbReference type="EMBL" id="JABUKG010000037">
    <property type="protein sequence ID" value="MBY6323009.1"/>
    <property type="molecule type" value="Genomic_DNA"/>
</dbReference>